<proteinExistence type="predicted"/>
<dbReference type="OrthoDB" id="4569196at2"/>
<dbReference type="Gene3D" id="1.10.1660.10">
    <property type="match status" value="1"/>
</dbReference>
<feature type="domain" description="HTH merR-type" evidence="3">
    <location>
        <begin position="23"/>
        <end position="86"/>
    </location>
</feature>
<gene>
    <name evidence="4" type="ORF">CZ674_06650</name>
</gene>
<dbReference type="GeneID" id="303172902"/>
<feature type="coiled-coil region" evidence="2">
    <location>
        <begin position="95"/>
        <end position="122"/>
    </location>
</feature>
<dbReference type="SMART" id="SM00422">
    <property type="entry name" value="HTH_MERR"/>
    <property type="match status" value="1"/>
</dbReference>
<keyword evidence="2" id="KW-0175">Coiled coil</keyword>
<evidence type="ECO:0000256" key="2">
    <source>
        <dbReference type="SAM" id="Coils"/>
    </source>
</evidence>
<dbReference type="CDD" id="cd00592">
    <property type="entry name" value="HTH_MerR-like"/>
    <property type="match status" value="1"/>
</dbReference>
<dbReference type="PANTHER" id="PTHR30204">
    <property type="entry name" value="REDOX-CYCLING DRUG-SENSING TRANSCRIPTIONAL ACTIVATOR SOXR"/>
    <property type="match status" value="1"/>
</dbReference>
<accession>A0A1R4FTN5</accession>
<reference evidence="4 5" key="1">
    <citation type="submission" date="2017-02" db="EMBL/GenBank/DDBJ databases">
        <authorList>
            <person name="Peterson S.W."/>
        </authorList>
    </citation>
    <scope>NUCLEOTIDE SEQUENCE [LARGE SCALE GENOMIC DNA]</scope>
    <source>
        <strain evidence="4 5">LMG 22410</strain>
    </source>
</reference>
<evidence type="ECO:0000259" key="3">
    <source>
        <dbReference type="PROSITE" id="PS50937"/>
    </source>
</evidence>
<dbReference type="Proteomes" id="UP000195787">
    <property type="component" value="Unassembled WGS sequence"/>
</dbReference>
<name>A0A1R4FTN5_9MICO</name>
<dbReference type="PANTHER" id="PTHR30204:SF93">
    <property type="entry name" value="HTH MERR-TYPE DOMAIN-CONTAINING PROTEIN"/>
    <property type="match status" value="1"/>
</dbReference>
<dbReference type="Pfam" id="PF00376">
    <property type="entry name" value="MerR"/>
    <property type="match status" value="1"/>
</dbReference>
<dbReference type="SUPFAM" id="SSF46955">
    <property type="entry name" value="Putative DNA-binding domain"/>
    <property type="match status" value="1"/>
</dbReference>
<keyword evidence="5" id="KW-1185">Reference proteome</keyword>
<dbReference type="AlphaFoldDB" id="A0A1R4FTN5"/>
<organism evidence="4 5">
    <name type="scientific">Agrococcus casei LMG 22410</name>
    <dbReference type="NCBI Taxonomy" id="1255656"/>
    <lineage>
        <taxon>Bacteria</taxon>
        <taxon>Bacillati</taxon>
        <taxon>Actinomycetota</taxon>
        <taxon>Actinomycetes</taxon>
        <taxon>Micrococcales</taxon>
        <taxon>Microbacteriaceae</taxon>
        <taxon>Agrococcus</taxon>
    </lineage>
</organism>
<dbReference type="InterPro" id="IPR000551">
    <property type="entry name" value="MerR-type_HTH_dom"/>
</dbReference>
<evidence type="ECO:0000313" key="4">
    <source>
        <dbReference type="EMBL" id="SJM59276.1"/>
    </source>
</evidence>
<dbReference type="InterPro" id="IPR047057">
    <property type="entry name" value="MerR_fam"/>
</dbReference>
<dbReference type="PROSITE" id="PS50937">
    <property type="entry name" value="HTH_MERR_2"/>
    <property type="match status" value="1"/>
</dbReference>
<dbReference type="GO" id="GO:0003677">
    <property type="term" value="F:DNA binding"/>
    <property type="evidence" value="ECO:0007669"/>
    <property type="project" value="UniProtKB-KW"/>
</dbReference>
<sequence length="273" mass="29853">MSDESIAADAAIDGDAVLRSHDVAEFAGTTPRALRHYHQIGLLSEVPRDSNGYRRYSARDLVRVLRIRQLAAGGVPLRKIGTLLDQGTQSQDSLLAELDRELRAEVERIEAQRKVMAELRRRFAQTARFNGGEGPSVTQQFDQDVWTLVTASGDIDADTAASIQDVLQSEAVAERIAAWHPEFERLEAQAHVDEASAERLVGQMVSFVETVTEATGITPFDEAKPIAGLIEGMQDDAFSPAQQQVWSRFLAAMETRWGAGSDSAEGGSEPAFE</sequence>
<protein>
    <submittedName>
        <fullName evidence="4">Transcriptional regulator, MerR family</fullName>
    </submittedName>
</protein>
<dbReference type="InterPro" id="IPR009061">
    <property type="entry name" value="DNA-bd_dom_put_sf"/>
</dbReference>
<evidence type="ECO:0000256" key="1">
    <source>
        <dbReference type="ARBA" id="ARBA00023125"/>
    </source>
</evidence>
<dbReference type="GO" id="GO:0003700">
    <property type="term" value="F:DNA-binding transcription factor activity"/>
    <property type="evidence" value="ECO:0007669"/>
    <property type="project" value="InterPro"/>
</dbReference>
<dbReference type="RefSeq" id="WP_086991759.1">
    <property type="nucleotide sequence ID" value="NZ_FUHU01000026.1"/>
</dbReference>
<keyword evidence="1" id="KW-0238">DNA-binding</keyword>
<evidence type="ECO:0000313" key="5">
    <source>
        <dbReference type="Proteomes" id="UP000195787"/>
    </source>
</evidence>
<dbReference type="EMBL" id="FUHU01000026">
    <property type="protein sequence ID" value="SJM59276.1"/>
    <property type="molecule type" value="Genomic_DNA"/>
</dbReference>